<keyword evidence="10" id="KW-0969">Cilium</keyword>
<dbReference type="InterPro" id="IPR001444">
    <property type="entry name" value="Flag_bb_rod_N"/>
</dbReference>
<name>A0A245ZLT5_9SPHN</name>
<dbReference type="NCBIfam" id="TIGR03506">
    <property type="entry name" value="FlgEFG_subfam"/>
    <property type="match status" value="1"/>
</dbReference>
<dbReference type="InterPro" id="IPR019776">
    <property type="entry name" value="Flagellar_basal_body_rod_CS"/>
</dbReference>
<dbReference type="RefSeq" id="WP_088333421.1">
    <property type="nucleotide sequence ID" value="NZ_NBBJ01000002.1"/>
</dbReference>
<dbReference type="AlphaFoldDB" id="A0A245ZLT5"/>
<evidence type="ECO:0000256" key="3">
    <source>
        <dbReference type="ARBA" id="ARBA00023143"/>
    </source>
</evidence>
<dbReference type="InterPro" id="IPR010930">
    <property type="entry name" value="Flg_bb/hook_C_dom"/>
</dbReference>
<dbReference type="Pfam" id="PF22692">
    <property type="entry name" value="LlgE_F_G_D1"/>
    <property type="match status" value="1"/>
</dbReference>
<evidence type="ECO:0000313" key="10">
    <source>
        <dbReference type="EMBL" id="OWK30709.1"/>
    </source>
</evidence>
<dbReference type="OrthoDB" id="9804559at2"/>
<evidence type="ECO:0000256" key="6">
    <source>
        <dbReference type="RuleBase" id="RU362116"/>
    </source>
</evidence>
<dbReference type="Pfam" id="PF00460">
    <property type="entry name" value="Flg_bb_rod"/>
    <property type="match status" value="1"/>
</dbReference>
<sequence>MDKLVYTAATGLKAHMAAQAAIANNMANASTTGFRADRVVFDRIELKGGGARFEARAPAAQEVTDADRSLGALVQTGRNLDVALTDADTWLTVQAPDGTEAYTRRGDLTVTASGTLQTGDGYLVMGSGGPITIPPYTSLSIGSDGSISIVPQGGAPTDATVVDRLKLVSDKGSATVKGLDNLMHVRGGGVLPENMDAKVASGTLEQSNVNMTQVLVDMIENQRSYEVQANLLKEAKTMDEGAASVMRMPA</sequence>
<protein>
    <recommendedName>
        <fullName evidence="5 6">Flagellar basal-body rod protein FlgF</fullName>
    </recommendedName>
</protein>
<gene>
    <name evidence="10" type="primary">flgF</name>
    <name evidence="10" type="ORF">SPMU_16980</name>
</gene>
<dbReference type="SUPFAM" id="SSF117143">
    <property type="entry name" value="Flagellar hook protein flgE"/>
    <property type="match status" value="1"/>
</dbReference>
<dbReference type="GO" id="GO:0030694">
    <property type="term" value="C:bacterial-type flagellum basal body, rod"/>
    <property type="evidence" value="ECO:0007669"/>
    <property type="project" value="UniProtKB-UniRule"/>
</dbReference>
<evidence type="ECO:0000259" key="9">
    <source>
        <dbReference type="Pfam" id="PF22692"/>
    </source>
</evidence>
<evidence type="ECO:0000313" key="11">
    <source>
        <dbReference type="Proteomes" id="UP000197783"/>
    </source>
</evidence>
<dbReference type="PANTHER" id="PTHR30435">
    <property type="entry name" value="FLAGELLAR PROTEIN"/>
    <property type="match status" value="1"/>
</dbReference>
<comment type="subcellular location">
    <subcellularLocation>
        <location evidence="1 6">Bacterial flagellum basal body</location>
    </subcellularLocation>
</comment>
<dbReference type="PANTHER" id="PTHR30435:SF18">
    <property type="entry name" value="FLAGELLAR BASAL-BODY ROD PROTEIN FLGF"/>
    <property type="match status" value="1"/>
</dbReference>
<comment type="caution">
    <text evidence="10">The sequence shown here is derived from an EMBL/GenBank/DDBJ whole genome shotgun (WGS) entry which is preliminary data.</text>
</comment>
<dbReference type="GO" id="GO:0071978">
    <property type="term" value="P:bacterial-type flagellum-dependent swarming motility"/>
    <property type="evidence" value="ECO:0007669"/>
    <property type="project" value="TreeGrafter"/>
</dbReference>
<dbReference type="InterPro" id="IPR020013">
    <property type="entry name" value="Flagellar_FlgE/F/G"/>
</dbReference>
<feature type="domain" description="Flagellar basal body rod protein N-terminal" evidence="7">
    <location>
        <begin position="6"/>
        <end position="35"/>
    </location>
</feature>
<evidence type="ECO:0000256" key="4">
    <source>
        <dbReference type="ARBA" id="ARBA00038560"/>
    </source>
</evidence>
<dbReference type="Pfam" id="PF06429">
    <property type="entry name" value="Flg_bbr_C"/>
    <property type="match status" value="1"/>
</dbReference>
<evidence type="ECO:0000256" key="5">
    <source>
        <dbReference type="ARBA" id="ARBA00040228"/>
    </source>
</evidence>
<keyword evidence="10" id="KW-0282">Flagellum</keyword>
<evidence type="ECO:0000256" key="2">
    <source>
        <dbReference type="ARBA" id="ARBA00009677"/>
    </source>
</evidence>
<evidence type="ECO:0000259" key="7">
    <source>
        <dbReference type="Pfam" id="PF00460"/>
    </source>
</evidence>
<comment type="subunit">
    <text evidence="4 6">The basal body constitutes a major portion of the flagellar organelle and consists of five rings (E,L,P,S, and M) mounted on a central rod. The rod consists of about 26 subunits of FlgG in the distal portion, and FlgB, FlgC and FlgF are thought to build up the proximal portion of the rod with about 6 subunits each.</text>
</comment>
<keyword evidence="10" id="KW-0966">Cell projection</keyword>
<evidence type="ECO:0000259" key="8">
    <source>
        <dbReference type="Pfam" id="PF06429"/>
    </source>
</evidence>
<dbReference type="Proteomes" id="UP000197783">
    <property type="component" value="Unassembled WGS sequence"/>
</dbReference>
<organism evidence="10 11">
    <name type="scientific">Sphingomonas mucosissima</name>
    <dbReference type="NCBI Taxonomy" id="370959"/>
    <lineage>
        <taxon>Bacteria</taxon>
        <taxon>Pseudomonadati</taxon>
        <taxon>Pseudomonadota</taxon>
        <taxon>Alphaproteobacteria</taxon>
        <taxon>Sphingomonadales</taxon>
        <taxon>Sphingomonadaceae</taxon>
        <taxon>Sphingomonas</taxon>
    </lineage>
</organism>
<proteinExistence type="inferred from homology"/>
<dbReference type="InterPro" id="IPR037925">
    <property type="entry name" value="FlgE/F/G-like"/>
</dbReference>
<evidence type="ECO:0000256" key="1">
    <source>
        <dbReference type="ARBA" id="ARBA00004117"/>
    </source>
</evidence>
<dbReference type="InterPro" id="IPR053967">
    <property type="entry name" value="LlgE_F_G-like_D1"/>
</dbReference>
<dbReference type="PROSITE" id="PS00588">
    <property type="entry name" value="FLAGELLA_BB_ROD"/>
    <property type="match status" value="1"/>
</dbReference>
<feature type="domain" description="Flagellar basal-body/hook protein C-terminal" evidence="8">
    <location>
        <begin position="201"/>
        <end position="242"/>
    </location>
</feature>
<reference evidence="10 11" key="1">
    <citation type="submission" date="2017-03" db="EMBL/GenBank/DDBJ databases">
        <title>Genome sequence of Sphingomonas mucosissima DSM 17494.</title>
        <authorList>
            <person name="Poehlein A."/>
            <person name="Wuebbeler J.H."/>
            <person name="Steinbuechel A."/>
            <person name="Daniel R."/>
        </authorList>
    </citation>
    <scope>NUCLEOTIDE SEQUENCE [LARGE SCALE GENOMIC DNA]</scope>
    <source>
        <strain evidence="10 11">DSM 17494</strain>
    </source>
</reference>
<dbReference type="NCBIfam" id="NF009280">
    <property type="entry name" value="PRK12640.1"/>
    <property type="match status" value="1"/>
</dbReference>
<keyword evidence="11" id="KW-1185">Reference proteome</keyword>
<accession>A0A245ZLT5</accession>
<keyword evidence="3 6" id="KW-0975">Bacterial flagellum</keyword>
<dbReference type="EMBL" id="NBBJ01000002">
    <property type="protein sequence ID" value="OWK30709.1"/>
    <property type="molecule type" value="Genomic_DNA"/>
</dbReference>
<comment type="similarity">
    <text evidence="2 6">Belongs to the flagella basal body rod proteins family.</text>
</comment>
<feature type="domain" description="Flagellar hook protein FlgE/F/G-like D1" evidence="9">
    <location>
        <begin position="88"/>
        <end position="148"/>
    </location>
</feature>